<evidence type="ECO:0000256" key="2">
    <source>
        <dbReference type="ARBA" id="ARBA00022801"/>
    </source>
</evidence>
<dbReference type="EMBL" id="JADRCQ010000001">
    <property type="protein sequence ID" value="MBK5073059.1"/>
    <property type="molecule type" value="Genomic_DNA"/>
</dbReference>
<dbReference type="Gene3D" id="3.40.50.1820">
    <property type="entry name" value="alpha/beta hydrolase"/>
    <property type="match status" value="1"/>
</dbReference>
<dbReference type="PANTHER" id="PTHR40841:SF2">
    <property type="entry name" value="SIDEROPHORE-DEGRADING ESTERASE (EUROFUNG)"/>
    <property type="match status" value="1"/>
</dbReference>
<dbReference type="EMBL" id="JADRCP010000001">
    <property type="protein sequence ID" value="MBK5176368.1"/>
    <property type="molecule type" value="Genomic_DNA"/>
</dbReference>
<dbReference type="InterPro" id="IPR029058">
    <property type="entry name" value="AB_hydrolase_fold"/>
</dbReference>
<dbReference type="GO" id="GO:0016788">
    <property type="term" value="F:hydrolase activity, acting on ester bonds"/>
    <property type="evidence" value="ECO:0007669"/>
    <property type="project" value="TreeGrafter"/>
</dbReference>
<dbReference type="Pfam" id="PF00756">
    <property type="entry name" value="Esterase"/>
    <property type="match status" value="1"/>
</dbReference>
<comment type="caution">
    <text evidence="5">The sequence shown here is derived from an EMBL/GenBank/DDBJ whole genome shotgun (WGS) entry which is preliminary data.</text>
</comment>
<keyword evidence="7" id="KW-1185">Reference proteome</keyword>
<name>A0A9D7AHZ1_9GAMM</name>
<dbReference type="InterPro" id="IPR000801">
    <property type="entry name" value="Esterase-like"/>
</dbReference>
<gene>
    <name evidence="5" type="ORF">I2492_08530</name>
    <name evidence="4" type="ORF">I2493_08530</name>
</gene>
<keyword evidence="2 5" id="KW-0378">Hydrolase</keyword>
<dbReference type="PANTHER" id="PTHR40841">
    <property type="entry name" value="SIDEROPHORE TRIACETYLFUSARININE C ESTERASE"/>
    <property type="match status" value="1"/>
</dbReference>
<evidence type="ECO:0000313" key="6">
    <source>
        <dbReference type="Proteomes" id="UP000807542"/>
    </source>
</evidence>
<protein>
    <submittedName>
        <fullName evidence="5">Alpha/beta hydrolase</fullName>
    </submittedName>
</protein>
<accession>A0A9D7AHZ1</accession>
<evidence type="ECO:0000256" key="1">
    <source>
        <dbReference type="ARBA" id="ARBA00005622"/>
    </source>
</evidence>
<dbReference type="SUPFAM" id="SSF53474">
    <property type="entry name" value="alpha/beta-Hydrolases"/>
    <property type="match status" value="1"/>
</dbReference>
<evidence type="ECO:0000256" key="3">
    <source>
        <dbReference type="SAM" id="MobiDB-lite"/>
    </source>
</evidence>
<dbReference type="Proteomes" id="UP001296969">
    <property type="component" value="Unassembled WGS sequence"/>
</dbReference>
<dbReference type="AlphaFoldDB" id="A0A9D7AHZ1"/>
<dbReference type="InterPro" id="IPR052558">
    <property type="entry name" value="Siderophore_Hydrolase_D"/>
</dbReference>
<dbReference type="Proteomes" id="UP000807542">
    <property type="component" value="Unassembled WGS sequence"/>
</dbReference>
<sequence length="287" mass="31772">MALFSMLLFSTALSAKPQQTIPPIDKTAYQHFQIQQYDMNADEQRSYRIYIAVPNTPPPASGYPVLYMLDGNGQFPLAVNSYHPDNGPAPLIIAIGYPTDVSYNTVPRTRDYTPPAEGEEFAQGGKAEIFNQFINQQLKPWVNQHYAVNQQKQTLAGHSFGGLFTLYTLFNHPQQFQHYVAASPSLWWGNGVVIPASSPLLSQWPESILVTVGEYEEKPNPADTNKPQDAERAKRQAKRQQVTKARTLAAEMKQQGGNVNFILFPGKNHGSVIPDAIKAAVITAGKA</sequence>
<evidence type="ECO:0000313" key="4">
    <source>
        <dbReference type="EMBL" id="MBK5073059.1"/>
    </source>
</evidence>
<reference evidence="5 7" key="1">
    <citation type="submission" date="2020-11" db="EMBL/GenBank/DDBJ databases">
        <title>Insectihabitans protaetiae gen. nov. sp. nov. and Insectihabitans allomyrinae sp. nov., isolated from larvae of Protaetia brevitarsis seulensis and Allomyrina dichotoma, respectively.</title>
        <authorList>
            <person name="Lee S.D."/>
            <person name="Byeon Y.-S."/>
            <person name="Kim S.-M."/>
            <person name="Yang H.L."/>
            <person name="Kim I.S."/>
        </authorList>
    </citation>
    <scope>NUCLEOTIDE SEQUENCE</scope>
    <source>
        <strain evidence="5">CWB-B4</strain>
        <strain evidence="4 7">CWB-B43</strain>
    </source>
</reference>
<feature type="region of interest" description="Disordered" evidence="3">
    <location>
        <begin position="216"/>
        <end position="241"/>
    </location>
</feature>
<organism evidence="5 6">
    <name type="scientific">Limnobaculum xujianqingii</name>
    <dbReference type="NCBI Taxonomy" id="2738837"/>
    <lineage>
        <taxon>Bacteria</taxon>
        <taxon>Pseudomonadati</taxon>
        <taxon>Pseudomonadota</taxon>
        <taxon>Gammaproteobacteria</taxon>
        <taxon>Enterobacterales</taxon>
        <taxon>Budviciaceae</taxon>
        <taxon>Limnobaculum</taxon>
    </lineage>
</organism>
<evidence type="ECO:0000313" key="5">
    <source>
        <dbReference type="EMBL" id="MBK5176368.1"/>
    </source>
</evidence>
<feature type="compositionally biased region" description="Basic and acidic residues" evidence="3">
    <location>
        <begin position="216"/>
        <end position="234"/>
    </location>
</feature>
<proteinExistence type="inferred from homology"/>
<evidence type="ECO:0000313" key="7">
    <source>
        <dbReference type="Proteomes" id="UP001296969"/>
    </source>
</evidence>
<comment type="similarity">
    <text evidence="1">Belongs to the esterase D family.</text>
</comment>